<dbReference type="Proteomes" id="UP000319296">
    <property type="component" value="Unassembled WGS sequence"/>
</dbReference>
<keyword evidence="6" id="KW-0175">Coiled coil</keyword>
<name>A0A519BN86_9DELT</name>
<dbReference type="HAMAP" id="MF_01929">
    <property type="entry name" value="PurE_classI"/>
    <property type="match status" value="1"/>
</dbReference>
<dbReference type="GO" id="GO:0006189">
    <property type="term" value="P:'de novo' IMP biosynthetic process"/>
    <property type="evidence" value="ECO:0007669"/>
    <property type="project" value="UniProtKB-UniRule"/>
</dbReference>
<evidence type="ECO:0000256" key="1">
    <source>
        <dbReference type="ARBA" id="ARBA00022755"/>
    </source>
</evidence>
<evidence type="ECO:0000256" key="2">
    <source>
        <dbReference type="ARBA" id="ARBA00023235"/>
    </source>
</evidence>
<dbReference type="InterPro" id="IPR033747">
    <property type="entry name" value="PurE_ClassI"/>
</dbReference>
<keyword evidence="2 3" id="KW-0413">Isomerase</keyword>
<organism evidence="8 9">
    <name type="scientific">Candidatus Acididesulfobacter diazotrophicus</name>
    <dbReference type="NCBI Taxonomy" id="2597226"/>
    <lineage>
        <taxon>Bacteria</taxon>
        <taxon>Deltaproteobacteria</taxon>
        <taxon>Candidatus Acidulodesulfobacterales</taxon>
        <taxon>Candidatus Acididesulfobacter</taxon>
    </lineage>
</organism>
<sequence>MDNNNKVLIVVGSQNDLPIMEGAAEILKKFEIGYEIHVSSAHRSIKRTVAIFEGAKDKGFKVIIAAAGMSAHLPGVAAACTILPVIGVPIDSSSMHGLDSLLSIVQMPGGIPVATTAIGKSGAVNAALLAVSILSLNSDELSDKLKNYRKELEEKVIAADNNIKI</sequence>
<protein>
    <recommendedName>
        <fullName evidence="3 4">N5-carboxyaminoimidazole ribonucleotide mutase</fullName>
        <shortName evidence="3 4">N5-CAIR mutase</shortName>
        <ecNumber evidence="3 4">5.4.99.18</ecNumber>
    </recommendedName>
    <alternativeName>
        <fullName evidence="3">5-(carboxyamino)imidazole ribonucleotide mutase</fullName>
    </alternativeName>
</protein>
<proteinExistence type="inferred from homology"/>
<dbReference type="NCBIfam" id="TIGR01162">
    <property type="entry name" value="purE"/>
    <property type="match status" value="1"/>
</dbReference>
<feature type="binding site" evidence="3 5">
    <location>
        <position position="13"/>
    </location>
    <ligand>
        <name>substrate</name>
    </ligand>
</feature>
<dbReference type="PIRSF" id="PIRSF001338">
    <property type="entry name" value="AIR_carboxylase"/>
    <property type="match status" value="1"/>
</dbReference>
<dbReference type="EMBL" id="SGBB01000006">
    <property type="protein sequence ID" value="RZD18730.1"/>
    <property type="molecule type" value="Genomic_DNA"/>
</dbReference>
<comment type="caution">
    <text evidence="8">The sequence shown here is derived from an EMBL/GenBank/DDBJ whole genome shotgun (WGS) entry which is preliminary data.</text>
</comment>
<gene>
    <name evidence="3 8" type="primary">purE</name>
    <name evidence="8" type="ORF">EVG15_04975</name>
</gene>
<dbReference type="EC" id="5.4.99.18" evidence="3 4"/>
<dbReference type="InterPro" id="IPR000031">
    <property type="entry name" value="PurE_dom"/>
</dbReference>
<dbReference type="SUPFAM" id="SSF52255">
    <property type="entry name" value="N5-CAIR mutase (phosphoribosylaminoimidazole carboxylase, PurE)"/>
    <property type="match status" value="1"/>
</dbReference>
<dbReference type="SMART" id="SM01001">
    <property type="entry name" value="AIRC"/>
    <property type="match status" value="1"/>
</dbReference>
<accession>A0A519BN86</accession>
<evidence type="ECO:0000256" key="5">
    <source>
        <dbReference type="PIRSR" id="PIRSR001338-1"/>
    </source>
</evidence>
<dbReference type="GO" id="GO:0034023">
    <property type="term" value="F:5-(carboxyamino)imidazole ribonucleotide mutase activity"/>
    <property type="evidence" value="ECO:0007669"/>
    <property type="project" value="UniProtKB-UniRule"/>
</dbReference>
<dbReference type="InterPro" id="IPR024694">
    <property type="entry name" value="PurE_prokaryotes"/>
</dbReference>
<evidence type="ECO:0000256" key="3">
    <source>
        <dbReference type="HAMAP-Rule" id="MF_01929"/>
    </source>
</evidence>
<dbReference type="Pfam" id="PF00731">
    <property type="entry name" value="AIRC"/>
    <property type="match status" value="1"/>
</dbReference>
<feature type="domain" description="PurE" evidence="7">
    <location>
        <begin position="5"/>
        <end position="156"/>
    </location>
</feature>
<dbReference type="GO" id="GO:0016829">
    <property type="term" value="F:lyase activity"/>
    <property type="evidence" value="ECO:0007669"/>
    <property type="project" value="UniProtKB-KW"/>
</dbReference>
<reference evidence="8 9" key="1">
    <citation type="journal article" date="2019" name="ISME J.">
        <title>Insights into ecological role of a new deltaproteobacterial order Candidatus Acidulodesulfobacterales by metagenomics and metatranscriptomics.</title>
        <authorList>
            <person name="Tan S."/>
            <person name="Liu J."/>
            <person name="Fang Y."/>
            <person name="Hedlund B.P."/>
            <person name="Lian Z.H."/>
            <person name="Huang L.Y."/>
            <person name="Li J.T."/>
            <person name="Huang L.N."/>
            <person name="Li W.J."/>
            <person name="Jiang H.C."/>
            <person name="Dong H.L."/>
            <person name="Shu W.S."/>
        </authorList>
    </citation>
    <scope>NUCLEOTIDE SEQUENCE [LARGE SCALE GENOMIC DNA]</scope>
    <source>
        <strain evidence="8">AP1</strain>
    </source>
</reference>
<evidence type="ECO:0000313" key="9">
    <source>
        <dbReference type="Proteomes" id="UP000319296"/>
    </source>
</evidence>
<dbReference type="UniPathway" id="UPA00074">
    <property type="reaction ID" value="UER00943"/>
</dbReference>
<dbReference type="Gene3D" id="3.40.50.1970">
    <property type="match status" value="1"/>
</dbReference>
<evidence type="ECO:0000256" key="4">
    <source>
        <dbReference type="PIRNR" id="PIRNR001338"/>
    </source>
</evidence>
<keyword evidence="1 3" id="KW-0658">Purine biosynthesis</keyword>
<feature type="coiled-coil region" evidence="6">
    <location>
        <begin position="131"/>
        <end position="162"/>
    </location>
</feature>
<dbReference type="PANTHER" id="PTHR23046">
    <property type="entry name" value="PHOSPHORIBOSYLAMINOIMIDAZOLE CARBOXYLASE CATALYTIC SUBUNIT"/>
    <property type="match status" value="1"/>
</dbReference>
<evidence type="ECO:0000259" key="7">
    <source>
        <dbReference type="SMART" id="SM01001"/>
    </source>
</evidence>
<dbReference type="PANTHER" id="PTHR23046:SF2">
    <property type="entry name" value="PHOSPHORIBOSYLAMINOIMIDAZOLE CARBOXYLASE"/>
    <property type="match status" value="1"/>
</dbReference>
<dbReference type="AlphaFoldDB" id="A0A519BN86"/>
<feature type="binding site" evidence="3 5">
    <location>
        <position position="16"/>
    </location>
    <ligand>
        <name>substrate</name>
    </ligand>
</feature>
<comment type="function">
    <text evidence="3 4">Catalyzes the conversion of N5-carboxyaminoimidazole ribonucleotide (N5-CAIR) to 4-carboxy-5-aminoimidazole ribonucleotide (CAIR).</text>
</comment>
<comment type="similarity">
    <text evidence="3">Belongs to the AIR carboxylase family. Class I subfamily.</text>
</comment>
<feature type="binding site" evidence="3 5">
    <location>
        <position position="43"/>
    </location>
    <ligand>
        <name>substrate</name>
    </ligand>
</feature>
<comment type="pathway">
    <text evidence="3 4">Purine metabolism; IMP biosynthesis via de novo pathway; 5-amino-1-(5-phospho-D-ribosyl)imidazole-4-carboxylate from 5-amino-1-(5-phospho-D-ribosyl)imidazole (N5-CAIR route): step 2/2.</text>
</comment>
<comment type="catalytic activity">
    <reaction evidence="3 4">
        <text>5-carboxyamino-1-(5-phospho-D-ribosyl)imidazole + H(+) = 5-amino-1-(5-phospho-D-ribosyl)imidazole-4-carboxylate</text>
        <dbReference type="Rhea" id="RHEA:13193"/>
        <dbReference type="ChEBI" id="CHEBI:15378"/>
        <dbReference type="ChEBI" id="CHEBI:58730"/>
        <dbReference type="ChEBI" id="CHEBI:77657"/>
        <dbReference type="EC" id="5.4.99.18"/>
    </reaction>
</comment>
<keyword evidence="8" id="KW-0456">Lyase</keyword>
<evidence type="ECO:0000313" key="8">
    <source>
        <dbReference type="EMBL" id="RZD18730.1"/>
    </source>
</evidence>
<evidence type="ECO:0000256" key="6">
    <source>
        <dbReference type="SAM" id="Coils"/>
    </source>
</evidence>